<name>A0AB33WS92_9PSED</name>
<dbReference type="EMBL" id="AHOT01000019">
    <property type="protein sequence ID" value="EIM16048.1"/>
    <property type="molecule type" value="Genomic_DNA"/>
</dbReference>
<gene>
    <name evidence="1" type="ORF">PchlO6_1376</name>
</gene>
<evidence type="ECO:0000313" key="1">
    <source>
        <dbReference type="EMBL" id="EIM16048.1"/>
    </source>
</evidence>
<sequence>MFYERIGPVFRDPEARPPENLKTVISGSLAKPDPKWMQIHGAQAGK</sequence>
<dbReference type="Proteomes" id="UP000003790">
    <property type="component" value="Chromosome"/>
</dbReference>
<accession>A0AB33WS92</accession>
<evidence type="ECO:0000313" key="2">
    <source>
        <dbReference type="Proteomes" id="UP000003790"/>
    </source>
</evidence>
<reference evidence="1 2" key="1">
    <citation type="journal article" date="2012" name="PLoS Genet.">
        <title>Comparative Genomics of Plant-Associated Pseudomonas spp.: Insights into Diversity and Inheritance of Traits Involved in Multitrophic Interactions.</title>
        <authorList>
            <person name="Loper J.E."/>
            <person name="Hassan K.A."/>
            <person name="Mavrodi D.V."/>
            <person name="Davis E.W.II."/>
            <person name="Lim C.K."/>
            <person name="Shaffer B.T."/>
            <person name="Elbourne L.D."/>
            <person name="Stockwell V.O."/>
            <person name="Hartney S.L."/>
            <person name="Breakwell K."/>
            <person name="Henkels M.D."/>
            <person name="Tetu S.G."/>
            <person name="Rangel L.I."/>
            <person name="Kidarsa T.A."/>
            <person name="Wilson N.L."/>
            <person name="van de Mortel J.E."/>
            <person name="Song C."/>
            <person name="Blumhagen R."/>
            <person name="Radune D."/>
            <person name="Hostetler J.B."/>
            <person name="Brinkac L.M."/>
            <person name="Durkin A.S."/>
            <person name="Kluepfel D.A."/>
            <person name="Wechter W.P."/>
            <person name="Anderson A.J."/>
            <person name="Kim Y.C."/>
            <person name="Pierson L.S.III."/>
            <person name="Pierson E.A."/>
            <person name="Lindow S.E."/>
            <person name="Kobayashi D.Y."/>
            <person name="Raaijmakers J.M."/>
            <person name="Weller D.M."/>
            <person name="Thomashow L.S."/>
            <person name="Allen A.E."/>
            <person name="Paulsen I.T."/>
        </authorList>
    </citation>
    <scope>NUCLEOTIDE SEQUENCE [LARGE SCALE GENOMIC DNA]</scope>
    <source>
        <strain evidence="1 2">O6</strain>
    </source>
</reference>
<dbReference type="AlphaFoldDB" id="A0AB33WS92"/>
<proteinExistence type="predicted"/>
<protein>
    <submittedName>
        <fullName evidence="1">Uncharacterized protein</fullName>
    </submittedName>
</protein>
<organism evidence="1 2">
    <name type="scientific">Pseudomonas chlororaphis O6</name>
    <dbReference type="NCBI Taxonomy" id="1037915"/>
    <lineage>
        <taxon>Bacteria</taxon>
        <taxon>Pseudomonadati</taxon>
        <taxon>Pseudomonadota</taxon>
        <taxon>Gammaproteobacteria</taxon>
        <taxon>Pseudomonadales</taxon>
        <taxon>Pseudomonadaceae</taxon>
        <taxon>Pseudomonas</taxon>
    </lineage>
</organism>
<comment type="caution">
    <text evidence="1">The sequence shown here is derived from an EMBL/GenBank/DDBJ whole genome shotgun (WGS) entry which is preliminary data.</text>
</comment>